<dbReference type="InterPro" id="IPR036390">
    <property type="entry name" value="WH_DNA-bd_sf"/>
</dbReference>
<feature type="region of interest" description="Disordered" evidence="4">
    <location>
        <begin position="277"/>
        <end position="296"/>
    </location>
</feature>
<dbReference type="SUPFAM" id="SSF46785">
    <property type="entry name" value="Winged helix' DNA-binding domain"/>
    <property type="match status" value="1"/>
</dbReference>
<feature type="region of interest" description="Disordered" evidence="4">
    <location>
        <begin position="1"/>
        <end position="21"/>
    </location>
</feature>
<evidence type="ECO:0000313" key="8">
    <source>
        <dbReference type="EMBL" id="SEK08817.1"/>
    </source>
</evidence>
<keyword evidence="10" id="KW-1185">Reference proteome</keyword>
<dbReference type="InterPro" id="IPR029016">
    <property type="entry name" value="GAF-like_dom_sf"/>
</dbReference>
<organism evidence="8 9">
    <name type="scientific">Paraburkholderia tropica</name>
    <dbReference type="NCBI Taxonomy" id="92647"/>
    <lineage>
        <taxon>Bacteria</taxon>
        <taxon>Pseudomonadati</taxon>
        <taxon>Pseudomonadota</taxon>
        <taxon>Betaproteobacteria</taxon>
        <taxon>Burkholderiales</taxon>
        <taxon>Burkholderiaceae</taxon>
        <taxon>Paraburkholderia</taxon>
    </lineage>
</organism>
<evidence type="ECO:0000313" key="10">
    <source>
        <dbReference type="Proteomes" id="UP000247515"/>
    </source>
</evidence>
<protein>
    <submittedName>
        <fullName evidence="7">IclR family transcriptional regulator</fullName>
    </submittedName>
    <submittedName>
        <fullName evidence="8">Transcriptional regulator, IclR family</fullName>
    </submittedName>
</protein>
<dbReference type="PANTHER" id="PTHR30136:SF33">
    <property type="entry name" value="TRANSCRIPTIONAL REGULATORY PROTEIN"/>
    <property type="match status" value="1"/>
</dbReference>
<dbReference type="GO" id="GO:0045892">
    <property type="term" value="P:negative regulation of DNA-templated transcription"/>
    <property type="evidence" value="ECO:0007669"/>
    <property type="project" value="TreeGrafter"/>
</dbReference>
<dbReference type="Pfam" id="PF01614">
    <property type="entry name" value="IclR_C"/>
    <property type="match status" value="1"/>
</dbReference>
<feature type="compositionally biased region" description="Basic and acidic residues" evidence="4">
    <location>
        <begin position="1"/>
        <end position="20"/>
    </location>
</feature>
<dbReference type="Proteomes" id="UP000247515">
    <property type="component" value="Unassembled WGS sequence"/>
</dbReference>
<feature type="compositionally biased region" description="Low complexity" evidence="4">
    <location>
        <begin position="280"/>
        <end position="296"/>
    </location>
</feature>
<evidence type="ECO:0000259" key="5">
    <source>
        <dbReference type="PROSITE" id="PS51077"/>
    </source>
</evidence>
<dbReference type="PROSITE" id="PS51077">
    <property type="entry name" value="HTH_ICLR"/>
    <property type="match status" value="1"/>
</dbReference>
<keyword evidence="2" id="KW-0238">DNA-binding</keyword>
<dbReference type="RefSeq" id="WP_080180549.1">
    <property type="nucleotide sequence ID" value="NZ_CADFGN010000003.1"/>
</dbReference>
<dbReference type="Gene3D" id="3.30.450.40">
    <property type="match status" value="1"/>
</dbReference>
<dbReference type="GeneID" id="61302609"/>
<reference evidence="8 9" key="1">
    <citation type="submission" date="2016-10" db="EMBL/GenBank/DDBJ databases">
        <authorList>
            <person name="Varghese N."/>
            <person name="Submissions S."/>
        </authorList>
    </citation>
    <scope>NUCLEOTIDE SEQUENCE [LARGE SCALE GENOMIC DNA]</scope>
    <source>
        <strain evidence="8 9">LMG 22274</strain>
    </source>
</reference>
<evidence type="ECO:0000259" key="6">
    <source>
        <dbReference type="PROSITE" id="PS51078"/>
    </source>
</evidence>
<dbReference type="GO" id="GO:0003677">
    <property type="term" value="F:DNA binding"/>
    <property type="evidence" value="ECO:0007669"/>
    <property type="project" value="UniProtKB-KW"/>
</dbReference>
<dbReference type="AlphaFoldDB" id="A0AAQ1GL72"/>
<evidence type="ECO:0000256" key="4">
    <source>
        <dbReference type="SAM" id="MobiDB-lite"/>
    </source>
</evidence>
<proteinExistence type="predicted"/>
<comment type="caution">
    <text evidence="8">The sequence shown here is derived from an EMBL/GenBank/DDBJ whole genome shotgun (WGS) entry which is preliminary data.</text>
</comment>
<evidence type="ECO:0000256" key="3">
    <source>
        <dbReference type="ARBA" id="ARBA00023163"/>
    </source>
</evidence>
<dbReference type="SMART" id="SM00346">
    <property type="entry name" value="HTH_ICLR"/>
    <property type="match status" value="1"/>
</dbReference>
<feature type="domain" description="IclR-ED" evidence="6">
    <location>
        <begin position="87"/>
        <end position="270"/>
    </location>
</feature>
<dbReference type="InterPro" id="IPR050707">
    <property type="entry name" value="HTH_MetabolicPath_Reg"/>
</dbReference>
<dbReference type="GO" id="GO:0003700">
    <property type="term" value="F:DNA-binding transcription factor activity"/>
    <property type="evidence" value="ECO:0007669"/>
    <property type="project" value="TreeGrafter"/>
</dbReference>
<dbReference type="PANTHER" id="PTHR30136">
    <property type="entry name" value="HELIX-TURN-HELIX TRANSCRIPTIONAL REGULATOR, ICLR FAMILY"/>
    <property type="match status" value="1"/>
</dbReference>
<dbReference type="InterPro" id="IPR005471">
    <property type="entry name" value="Tscrpt_reg_IclR_N"/>
</dbReference>
<reference evidence="7 10" key="2">
    <citation type="submission" date="2018-05" db="EMBL/GenBank/DDBJ databases">
        <title>Genomic Encyclopedia of Type Strains, Phase IV (KMG-V): Genome sequencing to study the core and pangenomes of soil and plant-associated prokaryotes.</title>
        <authorList>
            <person name="Whitman W."/>
        </authorList>
    </citation>
    <scope>NUCLEOTIDE SEQUENCE [LARGE SCALE GENOMIC DNA]</scope>
    <source>
        <strain evidence="7 10">SIr-6563</strain>
    </source>
</reference>
<keyword evidence="3" id="KW-0804">Transcription</keyword>
<accession>A0AAQ1GL72</accession>
<feature type="domain" description="HTH iclR-type" evidence="5">
    <location>
        <begin position="24"/>
        <end position="86"/>
    </location>
</feature>
<dbReference type="EMBL" id="QJJV01000030">
    <property type="protein sequence ID" value="PXX07469.1"/>
    <property type="molecule type" value="Genomic_DNA"/>
</dbReference>
<evidence type="ECO:0000256" key="1">
    <source>
        <dbReference type="ARBA" id="ARBA00023015"/>
    </source>
</evidence>
<dbReference type="Pfam" id="PF09339">
    <property type="entry name" value="HTH_IclR"/>
    <property type="match status" value="1"/>
</dbReference>
<dbReference type="PROSITE" id="PS51078">
    <property type="entry name" value="ICLR_ED"/>
    <property type="match status" value="1"/>
</dbReference>
<gene>
    <name evidence="7" type="ORF">C7400_13033</name>
    <name evidence="8" type="ORF">SAMN05216550_11733</name>
</gene>
<dbReference type="Gene3D" id="1.10.10.10">
    <property type="entry name" value="Winged helix-like DNA-binding domain superfamily/Winged helix DNA-binding domain"/>
    <property type="match status" value="1"/>
</dbReference>
<dbReference type="EMBL" id="FNZM01000017">
    <property type="protein sequence ID" value="SEK08817.1"/>
    <property type="molecule type" value="Genomic_DNA"/>
</dbReference>
<dbReference type="InterPro" id="IPR014757">
    <property type="entry name" value="Tscrpt_reg_IclR_C"/>
</dbReference>
<keyword evidence="1" id="KW-0805">Transcription regulation</keyword>
<dbReference type="Proteomes" id="UP000183529">
    <property type="component" value="Unassembled WGS sequence"/>
</dbReference>
<evidence type="ECO:0000313" key="7">
    <source>
        <dbReference type="EMBL" id="PXX07469.1"/>
    </source>
</evidence>
<evidence type="ECO:0000256" key="2">
    <source>
        <dbReference type="ARBA" id="ARBA00023125"/>
    </source>
</evidence>
<name>A0AAQ1GL72_9BURK</name>
<sequence length="296" mass="31140">MTTAPDHRASPDTPRDRDGSAEEVTALARGLAVLRAIAAADTALGNRELTELTGIPKATLSRLTGTLVSTGFLARLPDSERFVLTSSVLELSNGFLRNSDLRARARPFLTRLAERTALSVHLAVRDRLDMVVIDAIRPRSAVLVSRLEVGARIDMSRTAVGRAYLVSLEAAECAELTSALQAAAGNDWGFVSSRLDAALAETAEQGYGMAIGEWYEGLNAIAGTFFGPGGELYAINCGGAAQQCPRDWLVAHAVPLLRESIERIVAEIGGTACLPPPPHVTAASTAAPAANPGRSS</sequence>
<dbReference type="SUPFAM" id="SSF55781">
    <property type="entry name" value="GAF domain-like"/>
    <property type="match status" value="1"/>
</dbReference>
<evidence type="ECO:0000313" key="9">
    <source>
        <dbReference type="Proteomes" id="UP000183529"/>
    </source>
</evidence>
<dbReference type="InterPro" id="IPR036388">
    <property type="entry name" value="WH-like_DNA-bd_sf"/>
</dbReference>